<feature type="chain" id="PRO_5043736407" evidence="3">
    <location>
        <begin position="29"/>
        <end position="179"/>
    </location>
</feature>
<evidence type="ECO:0000256" key="1">
    <source>
        <dbReference type="SAM" id="MobiDB-lite"/>
    </source>
</evidence>
<dbReference type="Proteomes" id="UP001152795">
    <property type="component" value="Unassembled WGS sequence"/>
</dbReference>
<feature type="signal peptide" evidence="3">
    <location>
        <begin position="1"/>
        <end position="28"/>
    </location>
</feature>
<evidence type="ECO:0000313" key="5">
    <source>
        <dbReference type="Proteomes" id="UP001152795"/>
    </source>
</evidence>
<keyword evidence="5" id="KW-1185">Reference proteome</keyword>
<keyword evidence="3" id="KW-0732">Signal</keyword>
<evidence type="ECO:0000313" key="4">
    <source>
        <dbReference type="EMBL" id="CAB3980978.1"/>
    </source>
</evidence>
<proteinExistence type="predicted"/>
<keyword evidence="2" id="KW-0812">Transmembrane</keyword>
<protein>
    <submittedName>
        <fullName evidence="4">Uncharacterized protein</fullName>
    </submittedName>
</protein>
<comment type="caution">
    <text evidence="4">The sequence shown here is derived from an EMBL/GenBank/DDBJ whole genome shotgun (WGS) entry which is preliminary data.</text>
</comment>
<evidence type="ECO:0000256" key="2">
    <source>
        <dbReference type="SAM" id="Phobius"/>
    </source>
</evidence>
<feature type="compositionally biased region" description="Polar residues" evidence="1">
    <location>
        <begin position="153"/>
        <end position="167"/>
    </location>
</feature>
<dbReference type="EMBL" id="CACRXK020000341">
    <property type="protein sequence ID" value="CAB3980978.1"/>
    <property type="molecule type" value="Genomic_DNA"/>
</dbReference>
<name>A0A7D9HDY9_PARCT</name>
<dbReference type="AlphaFoldDB" id="A0A7D9HDY9"/>
<accession>A0A7D9HDY9</accession>
<sequence length="179" mass="19511">MSTNIGPIMSRLQFLLFVILLNVSSTSQERLCRYKKSGAYCRMHCCGKPDDTLLCLDSCDGIPCSKSDDCDDDGCCKSGKCTNSGCKTPWYVIATPVLVIVLAVCIAAYRIWCVKNRRVSHAGVIVSVVGRDGQLYAHDDSVALLTGNDGDQEQAQGNEQPTAQTTWKEMPDLPPPYAP</sequence>
<reference evidence="4" key="1">
    <citation type="submission" date="2020-04" db="EMBL/GenBank/DDBJ databases">
        <authorList>
            <person name="Alioto T."/>
            <person name="Alioto T."/>
            <person name="Gomez Garrido J."/>
        </authorList>
    </citation>
    <scope>NUCLEOTIDE SEQUENCE</scope>
    <source>
        <strain evidence="4">A484AB</strain>
    </source>
</reference>
<feature type="transmembrane region" description="Helical" evidence="2">
    <location>
        <begin position="90"/>
        <end position="112"/>
    </location>
</feature>
<evidence type="ECO:0000256" key="3">
    <source>
        <dbReference type="SAM" id="SignalP"/>
    </source>
</evidence>
<gene>
    <name evidence="4" type="ORF">PACLA_8A006675</name>
</gene>
<organism evidence="4 5">
    <name type="scientific">Paramuricea clavata</name>
    <name type="common">Red gorgonian</name>
    <name type="synonym">Violescent sea-whip</name>
    <dbReference type="NCBI Taxonomy" id="317549"/>
    <lineage>
        <taxon>Eukaryota</taxon>
        <taxon>Metazoa</taxon>
        <taxon>Cnidaria</taxon>
        <taxon>Anthozoa</taxon>
        <taxon>Octocorallia</taxon>
        <taxon>Malacalcyonacea</taxon>
        <taxon>Plexauridae</taxon>
        <taxon>Paramuricea</taxon>
    </lineage>
</organism>
<feature type="region of interest" description="Disordered" evidence="1">
    <location>
        <begin position="147"/>
        <end position="179"/>
    </location>
</feature>
<keyword evidence="2" id="KW-1133">Transmembrane helix</keyword>
<keyword evidence="2" id="KW-0472">Membrane</keyword>